<sequence>MADDMTDHIKVYQLKDNATYKTLFHILKKDKYFPNVSGHNSVWVLTNHHYHCIFSYFTKTNHLSMGIVEQKLKNICQDSYDVYLQYYSSPKEWKKKIESMYEGDTYSLWRDGWLDEIKYCEYVMTL</sequence>
<organism evidence="1 2">
    <name type="scientific">Longibaculum muris</name>
    <dbReference type="NCBI Taxonomy" id="1796628"/>
    <lineage>
        <taxon>Bacteria</taxon>
        <taxon>Bacillati</taxon>
        <taxon>Bacillota</taxon>
        <taxon>Erysipelotrichia</taxon>
        <taxon>Erysipelotrichales</taxon>
        <taxon>Coprobacillaceae</taxon>
        <taxon>Longibaculum</taxon>
    </lineage>
</organism>
<evidence type="ECO:0000313" key="1">
    <source>
        <dbReference type="EMBL" id="TCV93778.1"/>
    </source>
</evidence>
<dbReference type="Proteomes" id="UP000295515">
    <property type="component" value="Unassembled WGS sequence"/>
</dbReference>
<evidence type="ECO:0000313" key="2">
    <source>
        <dbReference type="Proteomes" id="UP000295515"/>
    </source>
</evidence>
<dbReference type="EMBL" id="SMCQ01000022">
    <property type="protein sequence ID" value="TCV93778.1"/>
    <property type="molecule type" value="Genomic_DNA"/>
</dbReference>
<protein>
    <submittedName>
        <fullName evidence="1">Uncharacterized protein</fullName>
    </submittedName>
</protein>
<reference evidence="1 2" key="1">
    <citation type="submission" date="2019-03" db="EMBL/GenBank/DDBJ databases">
        <title>Genomic Encyclopedia of Type Strains, Phase IV (KMG-IV): sequencing the most valuable type-strain genomes for metagenomic binning, comparative biology and taxonomic classification.</title>
        <authorList>
            <person name="Goeker M."/>
        </authorList>
    </citation>
    <scope>NUCLEOTIDE SEQUENCE [LARGE SCALE GENOMIC DNA]</scope>
    <source>
        <strain evidence="1 2">DSM 29487</strain>
    </source>
</reference>
<gene>
    <name evidence="1" type="ORF">EDD60_12219</name>
</gene>
<name>A0A4R3YQ87_9FIRM</name>
<accession>A0A4R3YQ87</accession>
<proteinExistence type="predicted"/>
<dbReference type="AlphaFoldDB" id="A0A4R3YQ87"/>
<comment type="caution">
    <text evidence="1">The sequence shown here is derived from an EMBL/GenBank/DDBJ whole genome shotgun (WGS) entry which is preliminary data.</text>
</comment>
<keyword evidence="2" id="KW-1185">Reference proteome</keyword>